<evidence type="ECO:0000256" key="8">
    <source>
        <dbReference type="ARBA" id="ARBA00022842"/>
    </source>
</evidence>
<feature type="region of interest" description="Disordered" evidence="11">
    <location>
        <begin position="310"/>
        <end position="331"/>
    </location>
</feature>
<keyword evidence="8 10" id="KW-0460">Magnesium</keyword>
<dbReference type="InterPro" id="IPR005907">
    <property type="entry name" value="G1P_thy_trans_s"/>
</dbReference>
<protein>
    <recommendedName>
        <fullName evidence="4 10">Glucose-1-phosphate thymidylyltransferase</fullName>
        <ecNumber evidence="3 10">2.7.7.24</ecNumber>
    </recommendedName>
</protein>
<evidence type="ECO:0000256" key="4">
    <source>
        <dbReference type="ARBA" id="ARBA00017654"/>
    </source>
</evidence>
<dbReference type="GO" id="GO:0046872">
    <property type="term" value="F:metal ion binding"/>
    <property type="evidence" value="ECO:0007669"/>
    <property type="project" value="UniProtKB-KW"/>
</dbReference>
<dbReference type="EMBL" id="FJ768674">
    <property type="protein sequence ID" value="ACN39732.1"/>
    <property type="molecule type" value="Genomic_DNA"/>
</dbReference>
<feature type="domain" description="Nucleotidyl transferase" evidence="12">
    <location>
        <begin position="2"/>
        <end position="236"/>
    </location>
</feature>
<comment type="similarity">
    <text evidence="2 10">Belongs to the glucose-1-phosphate thymidylyltransferase family.</text>
</comment>
<dbReference type="PANTHER" id="PTHR43532">
    <property type="entry name" value="GLUCOSE-1-PHOSPHATE THYMIDYLYLTRANSFERASE"/>
    <property type="match status" value="1"/>
</dbReference>
<dbReference type="GO" id="GO:0008879">
    <property type="term" value="F:glucose-1-phosphate thymidylyltransferase activity"/>
    <property type="evidence" value="ECO:0007669"/>
    <property type="project" value="UniProtKB-EC"/>
</dbReference>
<dbReference type="AlphaFoldDB" id="C0LTM3"/>
<keyword evidence="5 10" id="KW-0808">Transferase</keyword>
<organism evidence="13">
    <name type="scientific">Streptosporangium sibiricum</name>
    <dbReference type="NCBI Taxonomy" id="457432"/>
    <lineage>
        <taxon>Bacteria</taxon>
        <taxon>Bacillati</taxon>
        <taxon>Actinomycetota</taxon>
        <taxon>Actinomycetes</taxon>
        <taxon>Streptosporangiales</taxon>
        <taxon>Streptosporangiaceae</taxon>
        <taxon>Streptosporangium</taxon>
    </lineage>
</organism>
<reference evidence="13" key="1">
    <citation type="journal article" date="2009" name="Appl. Environ. Microbiol.">
        <title>Biosynthesis of sibiromycin, a potent antitumor antibiotic.</title>
        <authorList>
            <person name="Li W."/>
            <person name="Khullar A."/>
            <person name="Chou S."/>
            <person name="Sacramo A."/>
            <person name="Gerratana B."/>
        </authorList>
    </citation>
    <scope>NUCLEOTIDE SEQUENCE</scope>
    <source>
        <strain evidence="13">DSM 44039</strain>
    </source>
</reference>
<gene>
    <name evidence="13" type="primary">sibI</name>
</gene>
<dbReference type="GO" id="GO:0019318">
    <property type="term" value="P:hexose metabolic process"/>
    <property type="evidence" value="ECO:0007669"/>
    <property type="project" value="UniProtKB-ARBA"/>
</dbReference>
<comment type="function">
    <text evidence="10">Catalyzes the formation of dTDP-glucose, from dTTP and glucose 1-phosphate, as well as its pyrophosphorolysis.</text>
</comment>
<evidence type="ECO:0000256" key="11">
    <source>
        <dbReference type="SAM" id="MobiDB-lite"/>
    </source>
</evidence>
<dbReference type="InterPro" id="IPR005835">
    <property type="entry name" value="NTP_transferase_dom"/>
</dbReference>
<dbReference type="CDD" id="cd02538">
    <property type="entry name" value="G1P_TT_short"/>
    <property type="match status" value="1"/>
</dbReference>
<dbReference type="PANTHER" id="PTHR43532:SF1">
    <property type="entry name" value="GLUCOSE-1-PHOSPHATE THYMIDYLYLTRANSFERASE 1"/>
    <property type="match status" value="1"/>
</dbReference>
<accession>C0LTM3</accession>
<evidence type="ECO:0000256" key="9">
    <source>
        <dbReference type="ARBA" id="ARBA00049336"/>
    </source>
</evidence>
<dbReference type="SUPFAM" id="SSF53448">
    <property type="entry name" value="Nucleotide-diphospho-sugar transferases"/>
    <property type="match status" value="1"/>
</dbReference>
<comment type="catalytic activity">
    <reaction evidence="9 10">
        <text>dTTP + alpha-D-glucose 1-phosphate + H(+) = dTDP-alpha-D-glucose + diphosphate</text>
        <dbReference type="Rhea" id="RHEA:15225"/>
        <dbReference type="ChEBI" id="CHEBI:15378"/>
        <dbReference type="ChEBI" id="CHEBI:33019"/>
        <dbReference type="ChEBI" id="CHEBI:37568"/>
        <dbReference type="ChEBI" id="CHEBI:57477"/>
        <dbReference type="ChEBI" id="CHEBI:58601"/>
        <dbReference type="EC" id="2.7.7.24"/>
    </reaction>
</comment>
<evidence type="ECO:0000256" key="1">
    <source>
        <dbReference type="ARBA" id="ARBA00001946"/>
    </source>
</evidence>
<evidence type="ECO:0000259" key="12">
    <source>
        <dbReference type="Pfam" id="PF00483"/>
    </source>
</evidence>
<evidence type="ECO:0000313" key="13">
    <source>
        <dbReference type="EMBL" id="ACN39732.1"/>
    </source>
</evidence>
<keyword evidence="6 10" id="KW-0548">Nucleotidyltransferase</keyword>
<proteinExistence type="inferred from homology"/>
<evidence type="ECO:0000256" key="10">
    <source>
        <dbReference type="RuleBase" id="RU003706"/>
    </source>
</evidence>
<dbReference type="NCBIfam" id="TIGR01207">
    <property type="entry name" value="rmlA"/>
    <property type="match status" value="1"/>
</dbReference>
<evidence type="ECO:0000256" key="6">
    <source>
        <dbReference type="ARBA" id="ARBA00022695"/>
    </source>
</evidence>
<name>C0LTM3_STRSJ</name>
<evidence type="ECO:0000256" key="2">
    <source>
        <dbReference type="ARBA" id="ARBA00010480"/>
    </source>
</evidence>
<sequence length="331" mass="35981">MKGIIMAGGSGSRLKPLTGVLSKQLLPVYNKPMIYYPLSVLMLAGVTEVLIISSPQHLPLFRAMLGDGDRLGMRLTYAEQHRPAGIAEAFLIGAGHIGDDSVSLVLGDNIFHGPGFSALLREQARRVDGCTLFGYPVRDPHRYGVAVVDSGGHLTDIEEKPDRPRSELAVTGLYMYDNDVVGIARGLRPSARGELEVTDINRAYLERGKARLVQLGRGFVWLDTGTHEALLEAGQYVHILEQRQSVRIACLEEIAFRMGFIDRAALQRLGREHADTDYGAYLTEIADKPPATWSVSDGTSAPAAMTDPIGLPEHTGDTKPLVPTPAGLFRS</sequence>
<comment type="cofactor">
    <cofactor evidence="1">
        <name>Mg(2+)</name>
        <dbReference type="ChEBI" id="CHEBI:18420"/>
    </cofactor>
</comment>
<evidence type="ECO:0000256" key="5">
    <source>
        <dbReference type="ARBA" id="ARBA00022679"/>
    </source>
</evidence>
<evidence type="ECO:0000256" key="7">
    <source>
        <dbReference type="ARBA" id="ARBA00022723"/>
    </source>
</evidence>
<dbReference type="EC" id="2.7.7.24" evidence="3 10"/>
<keyword evidence="7 10" id="KW-0479">Metal-binding</keyword>
<evidence type="ECO:0000256" key="3">
    <source>
        <dbReference type="ARBA" id="ARBA00012461"/>
    </source>
</evidence>
<dbReference type="GO" id="GO:0000271">
    <property type="term" value="P:polysaccharide biosynthetic process"/>
    <property type="evidence" value="ECO:0007669"/>
    <property type="project" value="UniProtKB-ARBA"/>
</dbReference>
<dbReference type="BioCyc" id="MetaCyc:MONOMER-22187"/>
<dbReference type="Pfam" id="PF00483">
    <property type="entry name" value="NTP_transferase"/>
    <property type="match status" value="1"/>
</dbReference>
<dbReference type="FunFam" id="3.90.550.10:FF:000023">
    <property type="entry name" value="Glucose-1-phosphate thymidylyltransferase"/>
    <property type="match status" value="1"/>
</dbReference>
<dbReference type="Gene3D" id="3.90.550.10">
    <property type="entry name" value="Spore Coat Polysaccharide Biosynthesis Protein SpsA, Chain A"/>
    <property type="match status" value="1"/>
</dbReference>
<dbReference type="InterPro" id="IPR029044">
    <property type="entry name" value="Nucleotide-diphossugar_trans"/>
</dbReference>